<keyword evidence="1" id="KW-0812">Transmembrane</keyword>
<keyword evidence="1" id="KW-1133">Transmembrane helix</keyword>
<accession>A0A6L2P2J1</accession>
<dbReference type="AlphaFoldDB" id="A0A6L2P2J1"/>
<evidence type="ECO:0000259" key="2">
    <source>
        <dbReference type="Pfam" id="PF17921"/>
    </source>
</evidence>
<dbReference type="Pfam" id="PF17921">
    <property type="entry name" value="Integrase_H2C2"/>
    <property type="match status" value="1"/>
</dbReference>
<sequence>MNKEFETRPDGTFCNEKQSWLPYFGGLRDLIMHESHKSEYSIHRGSNKMYHDLKKLYWWTNMKAEIATYVSLRKKYRLNLKNDMPPRAKTYDPNITMKEYIRLEEEKDQKRRKVFNLETAKYDKIWYDKDIHDLRSIETEFPAIVFNDSLTSKETLFCKPTHIDKFDLKDETPFSKFDEVEQNILYFNDLFLFNIIYPNDLKSDKDNDDNEIDMIHSSGGNENTEGSNKLFEKSHDKINIVFIMKSFVMGLNVNIMAWNYLVKGMLFNLIKNLYVPFGISFDPKRYYKDGVYTRMLWRPRNRLTPSPSLYEPVSLGCSGNNTRIIRRTLMINFIFTLCEQQVIWNSVLMRLIDDLLALDSIVRFGFGDQRLEQTATFSISTYSK</sequence>
<gene>
    <name evidence="3" type="ORF">Tci_064591</name>
</gene>
<evidence type="ECO:0000313" key="3">
    <source>
        <dbReference type="EMBL" id="GEU92613.1"/>
    </source>
</evidence>
<keyword evidence="1" id="KW-0472">Membrane</keyword>
<keyword evidence="3" id="KW-0548">Nucleotidyltransferase</keyword>
<dbReference type="InterPro" id="IPR041588">
    <property type="entry name" value="Integrase_H2C2"/>
</dbReference>
<dbReference type="Gene3D" id="1.10.340.70">
    <property type="match status" value="1"/>
</dbReference>
<evidence type="ECO:0000256" key="1">
    <source>
        <dbReference type="SAM" id="Phobius"/>
    </source>
</evidence>
<dbReference type="EMBL" id="BKCJ010010671">
    <property type="protein sequence ID" value="GEU92613.1"/>
    <property type="molecule type" value="Genomic_DNA"/>
</dbReference>
<protein>
    <submittedName>
        <fullName evidence="3">Putative reverse transcriptase domain-containing protein</fullName>
    </submittedName>
</protein>
<proteinExistence type="predicted"/>
<keyword evidence="3" id="KW-0808">Transferase</keyword>
<feature type="transmembrane region" description="Helical" evidence="1">
    <location>
        <begin position="240"/>
        <end position="261"/>
    </location>
</feature>
<organism evidence="3">
    <name type="scientific">Tanacetum cinerariifolium</name>
    <name type="common">Dalmatian daisy</name>
    <name type="synonym">Chrysanthemum cinerariifolium</name>
    <dbReference type="NCBI Taxonomy" id="118510"/>
    <lineage>
        <taxon>Eukaryota</taxon>
        <taxon>Viridiplantae</taxon>
        <taxon>Streptophyta</taxon>
        <taxon>Embryophyta</taxon>
        <taxon>Tracheophyta</taxon>
        <taxon>Spermatophyta</taxon>
        <taxon>Magnoliopsida</taxon>
        <taxon>eudicotyledons</taxon>
        <taxon>Gunneridae</taxon>
        <taxon>Pentapetalae</taxon>
        <taxon>asterids</taxon>
        <taxon>campanulids</taxon>
        <taxon>Asterales</taxon>
        <taxon>Asteraceae</taxon>
        <taxon>Asteroideae</taxon>
        <taxon>Anthemideae</taxon>
        <taxon>Anthemidinae</taxon>
        <taxon>Tanacetum</taxon>
    </lineage>
</organism>
<feature type="domain" description="Integrase zinc-binding" evidence="2">
    <location>
        <begin position="27"/>
        <end position="71"/>
    </location>
</feature>
<name>A0A6L2P2J1_TANCI</name>
<keyword evidence="3" id="KW-0695">RNA-directed DNA polymerase</keyword>
<dbReference type="GO" id="GO:0003964">
    <property type="term" value="F:RNA-directed DNA polymerase activity"/>
    <property type="evidence" value="ECO:0007669"/>
    <property type="project" value="UniProtKB-KW"/>
</dbReference>
<comment type="caution">
    <text evidence="3">The sequence shown here is derived from an EMBL/GenBank/DDBJ whole genome shotgun (WGS) entry which is preliminary data.</text>
</comment>
<reference evidence="3" key="1">
    <citation type="journal article" date="2019" name="Sci. Rep.">
        <title>Draft genome of Tanacetum cinerariifolium, the natural source of mosquito coil.</title>
        <authorList>
            <person name="Yamashiro T."/>
            <person name="Shiraishi A."/>
            <person name="Satake H."/>
            <person name="Nakayama K."/>
        </authorList>
    </citation>
    <scope>NUCLEOTIDE SEQUENCE</scope>
</reference>